<evidence type="ECO:0000259" key="2">
    <source>
        <dbReference type="Pfam" id="PF01909"/>
    </source>
</evidence>
<feature type="domain" description="Polymerase nucleotidyl transferase" evidence="2">
    <location>
        <begin position="40"/>
        <end position="72"/>
    </location>
</feature>
<evidence type="ECO:0000313" key="5">
    <source>
        <dbReference type="Proteomes" id="UP001352223"/>
    </source>
</evidence>
<feature type="domain" description="Adenylyltransferase AadA C-terminal" evidence="3">
    <location>
        <begin position="159"/>
        <end position="255"/>
    </location>
</feature>
<dbReference type="CDD" id="cd05403">
    <property type="entry name" value="NT_KNTase_like"/>
    <property type="match status" value="1"/>
</dbReference>
<dbReference type="Pfam" id="PF13427">
    <property type="entry name" value="AadA_C"/>
    <property type="match status" value="1"/>
</dbReference>
<gene>
    <name evidence="4" type="ORF">OKJ48_34680</name>
</gene>
<dbReference type="RefSeq" id="WP_324773521.1">
    <property type="nucleotide sequence ID" value="NZ_BAAATS010000030.1"/>
</dbReference>
<sequence length="277" mass="28896">MGETSGVPAGEVPAGGVPVSVRRLLPDLLTAVAPVVGERVVGVWLYGSAATGSFERGVSDVDVLIGVEGELGVGVGELLAVEARILRAHPAFRERLDLTFAPSAALAGSLLEPLLVVSPGEPPHTARVLPRWALTRVLVRETGLTLAGRPARESLAAAEPQELRTALIDSVAGLRDWAPEVRHRGGHAYLVLTACRALRALTTGELADKAQAAEWTAARWPRLGPLLEAALAWRRTQAVRDETPLPAELAALRDELLDLVAATAGAAHAGPAGQAGN</sequence>
<evidence type="ECO:0000313" key="4">
    <source>
        <dbReference type="EMBL" id="MEB3965336.1"/>
    </source>
</evidence>
<dbReference type="Proteomes" id="UP001352223">
    <property type="component" value="Unassembled WGS sequence"/>
</dbReference>
<reference evidence="4 5" key="1">
    <citation type="submission" date="2022-10" db="EMBL/GenBank/DDBJ databases">
        <authorList>
            <person name="Xie J."/>
            <person name="Shen N."/>
        </authorList>
    </citation>
    <scope>NUCLEOTIDE SEQUENCE [LARGE SCALE GENOMIC DNA]</scope>
    <source>
        <strain evidence="4 5">DSM 41681</strain>
    </source>
</reference>
<keyword evidence="5" id="KW-1185">Reference proteome</keyword>
<dbReference type="InterPro" id="IPR025184">
    <property type="entry name" value="AadA_C"/>
</dbReference>
<comment type="caution">
    <text evidence="4">The sequence shown here is derived from an EMBL/GenBank/DDBJ whole genome shotgun (WGS) entry which is preliminary data.</text>
</comment>
<dbReference type="SUPFAM" id="SSF81301">
    <property type="entry name" value="Nucleotidyltransferase"/>
    <property type="match status" value="1"/>
</dbReference>
<evidence type="ECO:0000259" key="3">
    <source>
        <dbReference type="Pfam" id="PF13427"/>
    </source>
</evidence>
<name>A0ABU6CKV3_9ACTN</name>
<protein>
    <submittedName>
        <fullName evidence="4">DUF4111 domain-containing protein</fullName>
    </submittedName>
</protein>
<dbReference type="InterPro" id="IPR043519">
    <property type="entry name" value="NT_sf"/>
</dbReference>
<accession>A0ABU6CKV3</accession>
<dbReference type="InterPro" id="IPR002934">
    <property type="entry name" value="Polymerase_NTP_transf_dom"/>
</dbReference>
<keyword evidence="1" id="KW-0808">Transferase</keyword>
<dbReference type="EMBL" id="JAOZYB010000328">
    <property type="protein sequence ID" value="MEB3965336.1"/>
    <property type="molecule type" value="Genomic_DNA"/>
</dbReference>
<evidence type="ECO:0000256" key="1">
    <source>
        <dbReference type="ARBA" id="ARBA00022679"/>
    </source>
</evidence>
<proteinExistence type="predicted"/>
<dbReference type="Pfam" id="PF01909">
    <property type="entry name" value="NTP_transf_2"/>
    <property type="match status" value="1"/>
</dbReference>
<organism evidence="4 5">
    <name type="scientific">Streptomyces kunmingensis</name>
    <dbReference type="NCBI Taxonomy" id="68225"/>
    <lineage>
        <taxon>Bacteria</taxon>
        <taxon>Bacillati</taxon>
        <taxon>Actinomycetota</taxon>
        <taxon>Actinomycetes</taxon>
        <taxon>Kitasatosporales</taxon>
        <taxon>Streptomycetaceae</taxon>
        <taxon>Streptomyces</taxon>
    </lineage>
</organism>